<keyword evidence="4" id="KW-1185">Reference proteome</keyword>
<dbReference type="STRING" id="225164.V4B2K3"/>
<evidence type="ECO:0000313" key="4">
    <source>
        <dbReference type="Proteomes" id="UP000030746"/>
    </source>
</evidence>
<organism evidence="3 4">
    <name type="scientific">Lottia gigantea</name>
    <name type="common">Giant owl limpet</name>
    <dbReference type="NCBI Taxonomy" id="225164"/>
    <lineage>
        <taxon>Eukaryota</taxon>
        <taxon>Metazoa</taxon>
        <taxon>Spiralia</taxon>
        <taxon>Lophotrochozoa</taxon>
        <taxon>Mollusca</taxon>
        <taxon>Gastropoda</taxon>
        <taxon>Patellogastropoda</taxon>
        <taxon>Lottioidea</taxon>
        <taxon>Lottiidae</taxon>
        <taxon>Lottia</taxon>
    </lineage>
</organism>
<dbReference type="RefSeq" id="XP_009066472.1">
    <property type="nucleotide sequence ID" value="XM_009068224.1"/>
</dbReference>
<dbReference type="SUPFAM" id="SSF48452">
    <property type="entry name" value="TPR-like"/>
    <property type="match status" value="2"/>
</dbReference>
<accession>V4B2K3</accession>
<dbReference type="InterPro" id="IPR011990">
    <property type="entry name" value="TPR-like_helical_dom_sf"/>
</dbReference>
<dbReference type="OMA" id="DECKGYE"/>
<feature type="repeat" description="TPR" evidence="1">
    <location>
        <begin position="235"/>
        <end position="268"/>
    </location>
</feature>
<evidence type="ECO:0000256" key="1">
    <source>
        <dbReference type="PROSITE-ProRule" id="PRU00339"/>
    </source>
</evidence>
<dbReference type="AlphaFoldDB" id="V4B2K3"/>
<dbReference type="EMBL" id="KB203854">
    <property type="protein sequence ID" value="ESO82669.1"/>
    <property type="molecule type" value="Genomic_DNA"/>
</dbReference>
<dbReference type="Gene3D" id="1.25.40.10">
    <property type="entry name" value="Tetratricopeptide repeat domain"/>
    <property type="match status" value="1"/>
</dbReference>
<dbReference type="OrthoDB" id="423589at2759"/>
<dbReference type="CTD" id="20248093"/>
<feature type="domain" description="Tetratricopeptide repeat protein 5 OB fold" evidence="2">
    <location>
        <begin position="330"/>
        <end position="442"/>
    </location>
</feature>
<protein>
    <recommendedName>
        <fullName evidence="2">Tetratricopeptide repeat protein 5 OB fold domain-containing protein</fullName>
    </recommendedName>
</protein>
<dbReference type="KEGG" id="lgi:LOTGIDRAFT_229738"/>
<dbReference type="Pfam" id="PF16669">
    <property type="entry name" value="TTC5_OB"/>
    <property type="match status" value="1"/>
</dbReference>
<evidence type="ECO:0000313" key="3">
    <source>
        <dbReference type="EMBL" id="ESO82669.1"/>
    </source>
</evidence>
<name>V4B2K3_LOTGI</name>
<dbReference type="Proteomes" id="UP000030746">
    <property type="component" value="Unassembled WGS sequence"/>
</dbReference>
<dbReference type="SMART" id="SM00028">
    <property type="entry name" value="TPR"/>
    <property type="match status" value="2"/>
</dbReference>
<reference evidence="3 4" key="1">
    <citation type="journal article" date="2013" name="Nature">
        <title>Insights into bilaterian evolution from three spiralian genomes.</title>
        <authorList>
            <person name="Simakov O."/>
            <person name="Marletaz F."/>
            <person name="Cho S.J."/>
            <person name="Edsinger-Gonzales E."/>
            <person name="Havlak P."/>
            <person name="Hellsten U."/>
            <person name="Kuo D.H."/>
            <person name="Larsson T."/>
            <person name="Lv J."/>
            <person name="Arendt D."/>
            <person name="Savage R."/>
            <person name="Osoegawa K."/>
            <person name="de Jong P."/>
            <person name="Grimwood J."/>
            <person name="Chapman J.A."/>
            <person name="Shapiro H."/>
            <person name="Aerts A."/>
            <person name="Otillar R.P."/>
            <person name="Terry A.Y."/>
            <person name="Boore J.L."/>
            <person name="Grigoriev I.V."/>
            <person name="Lindberg D.R."/>
            <person name="Seaver E.C."/>
            <person name="Weisblat D.A."/>
            <person name="Putnam N.H."/>
            <person name="Rokhsar D.S."/>
        </authorList>
    </citation>
    <scope>NUCLEOTIDE SEQUENCE [LARGE SCALE GENOMIC DNA]</scope>
</reference>
<dbReference type="GeneID" id="20248093"/>
<dbReference type="InterPro" id="IPR019734">
    <property type="entry name" value="TPR_rpt"/>
</dbReference>
<gene>
    <name evidence="3" type="ORF">LOTGIDRAFT_229738</name>
</gene>
<dbReference type="PROSITE" id="PS50005">
    <property type="entry name" value="TPR"/>
    <property type="match status" value="1"/>
</dbReference>
<keyword evidence="1" id="KW-0802">TPR repeat</keyword>
<dbReference type="InterPro" id="IPR032076">
    <property type="entry name" value="TTC5_OB"/>
</dbReference>
<sequence length="451" mass="50179">MLPHLIMADKNLTNEEITSKTAAEWLLTAEETVSHLYSFRDNYIESHGVGKASDKIKDVQSKLEETMKYLDDISDKIKNKAVFSMLRGKTLNVSADFNQEAHDCLSKAVKLDPKQVEGWNQLGESFWKKGDMTGAKNCFSGALDHSKNKVSLRNLSMVMRQMPGTQEEKTKLIVESVEKAKEAVQLDIQDGISWSILGNAYLSMFFAAGQKPKILKQCMSAYQQAEKDSIANSTADLHHNRANAYKYQEDYQAALEGLTKASLLDPSWSEPKDREKQLIAYLTNVKQLKDSKGKVKGKKLETMIGQVNEKDLGPYNGGSYTGPKGDKVTLKPVKLKELKSDTNLESVIVGKVVCSVMSEDSVPFTFCMVDTEETCFPVTVYNIAPGRGMKIGDSVAIPEPYVQTVNVHHKELNIVYNSIRVDSPVLLVVNGKKLGIDKQAPTVLAVDKYHE</sequence>
<proteinExistence type="predicted"/>
<dbReference type="InterPro" id="IPR038645">
    <property type="entry name" value="TTC5_OB_sf"/>
</dbReference>
<evidence type="ECO:0000259" key="2">
    <source>
        <dbReference type="Pfam" id="PF16669"/>
    </source>
</evidence>
<dbReference type="Pfam" id="PF13181">
    <property type="entry name" value="TPR_8"/>
    <property type="match status" value="1"/>
</dbReference>
<dbReference type="Gene3D" id="2.40.50.550">
    <property type="match status" value="1"/>
</dbReference>
<dbReference type="HOGENOM" id="CLU_026886_2_1_1"/>